<keyword evidence="3" id="KW-1185">Reference proteome</keyword>
<reference evidence="2" key="3">
    <citation type="submission" date="2016-08" db="EMBL/GenBank/DDBJ databases">
        <title>Sequencing, Assembly and Comparative Genomics of S. aureofaciens ATCC 10762.</title>
        <authorList>
            <person name="Gradnigo J.S."/>
            <person name="Johnson N."/>
            <person name="Somerville G.A."/>
        </authorList>
    </citation>
    <scope>NUCLEOTIDE SEQUENCE [LARGE SCALE GENOMIC DNA]</scope>
    <source>
        <strain evidence="2">ATCC 10762</strain>
    </source>
</reference>
<proteinExistence type="predicted"/>
<comment type="caution">
    <text evidence="2">The sequence shown here is derived from an EMBL/GenBank/DDBJ whole genome shotgun (WGS) entry which is preliminary data.</text>
</comment>
<sequence>MSAELPFPVSVEIKGITEPATFTRLTDALDAVRTSLARLPLDADQAAYLAGLFSDASASRIAHQLVEFGAVRAIAYIGVESAHPIHLRVTDPE</sequence>
<dbReference type="Proteomes" id="UP000037395">
    <property type="component" value="Unassembled WGS sequence"/>
</dbReference>
<reference evidence="3" key="4">
    <citation type="submission" date="2016-08" db="EMBL/GenBank/DDBJ databases">
        <title>Sequencing, assembly and comparative genomics of S. aureofaciens ATCC 10762.</title>
        <authorList>
            <person name="Gradnigo J.S."/>
            <person name="Johnson N."/>
            <person name="Somerville G.A."/>
        </authorList>
    </citation>
    <scope>NUCLEOTIDE SEQUENCE [LARGE SCALE GENOMIC DNA]</scope>
    <source>
        <strain evidence="3">ATCC 10762 / DSM 40127 / CCM 3239 / JCM 4008 / LMG 5968 / NBRC 12843 / NCIMB 8234 / A-377</strain>
    </source>
</reference>
<dbReference type="KEGG" id="kau:B6264_22520"/>
<protein>
    <submittedName>
        <fullName evidence="2">Uncharacterized protein</fullName>
    </submittedName>
</protein>
<dbReference type="RefSeq" id="WP_030290503.1">
    <property type="nucleotide sequence ID" value="NZ_BMUB01000001.1"/>
</dbReference>
<reference evidence="2 3" key="2">
    <citation type="submission" date="2014-07" db="EMBL/GenBank/DDBJ databases">
        <authorList>
            <person name="Zhang J.E."/>
            <person name="Yang H."/>
            <person name="Guo J."/>
            <person name="Deng Z."/>
            <person name="Luo H."/>
            <person name="Luo M."/>
            <person name="Zhao B."/>
        </authorList>
    </citation>
    <scope>NUCLEOTIDE SEQUENCE [LARGE SCALE GENOMIC DNA]</scope>
    <source>
        <strain evidence="2">ATCC 10762</strain>
        <strain evidence="3">ATCC 10762 / DSM 40127 / CCM 3239 / JCM 4008 / LMG 5968 / NBRC 12843 / NCIMB 8234 / A-377</strain>
    </source>
</reference>
<evidence type="ECO:0000313" key="3">
    <source>
        <dbReference type="Proteomes" id="UP000037395"/>
    </source>
</evidence>
<organism evidence="2 3">
    <name type="scientific">Kitasatospora aureofaciens</name>
    <name type="common">Streptomyces aureofaciens</name>
    <dbReference type="NCBI Taxonomy" id="1894"/>
    <lineage>
        <taxon>Bacteria</taxon>
        <taxon>Bacillati</taxon>
        <taxon>Actinomycetota</taxon>
        <taxon>Actinomycetes</taxon>
        <taxon>Kitasatosporales</taxon>
        <taxon>Streptomycetaceae</taxon>
        <taxon>Kitasatospora</taxon>
    </lineage>
</organism>
<accession>A0A8H9HBD1</accession>
<reference evidence="1" key="1">
    <citation type="journal article" date="2014" name="Int. J. Syst. Evol. Microbiol.">
        <title>Complete genome sequence of Corynebacterium casei LMG S-19264T (=DSM 44701T), isolated from a smear-ripened cheese.</title>
        <authorList>
            <consortium name="US DOE Joint Genome Institute (JGI-PGF)"/>
            <person name="Walter F."/>
            <person name="Albersmeier A."/>
            <person name="Kalinowski J."/>
            <person name="Ruckert C."/>
        </authorList>
    </citation>
    <scope>NUCLEOTIDE SEQUENCE</scope>
    <source>
        <strain evidence="1">JCM 4434</strain>
    </source>
</reference>
<reference evidence="1" key="5">
    <citation type="submission" date="2020-09" db="EMBL/GenBank/DDBJ databases">
        <authorList>
            <person name="Sun Q."/>
            <person name="Ohkuma M."/>
        </authorList>
    </citation>
    <scope>NUCLEOTIDE SEQUENCE</scope>
    <source>
        <strain evidence="1">JCM 4434</strain>
    </source>
</reference>
<dbReference type="AlphaFoldDB" id="A0A1E7NE36"/>
<accession>A0A1E7NE36</accession>
<gene>
    <name evidence="1" type="ORF">GCM10010502_00420</name>
    <name evidence="2" type="ORF">HS99_0019785</name>
</gene>
<dbReference type="Proteomes" id="UP000610124">
    <property type="component" value="Unassembled WGS sequence"/>
</dbReference>
<dbReference type="EMBL" id="BMUB01000001">
    <property type="protein sequence ID" value="GGU54303.1"/>
    <property type="molecule type" value="Genomic_DNA"/>
</dbReference>
<dbReference type="GeneID" id="97483248"/>
<dbReference type="OrthoDB" id="4241140at2"/>
<evidence type="ECO:0000313" key="2">
    <source>
        <dbReference type="EMBL" id="OEV38898.1"/>
    </source>
</evidence>
<name>A0A1E7NE36_KITAU</name>
<dbReference type="EMBL" id="JPRF03000012">
    <property type="protein sequence ID" value="OEV38898.1"/>
    <property type="molecule type" value="Genomic_DNA"/>
</dbReference>
<evidence type="ECO:0000313" key="1">
    <source>
        <dbReference type="EMBL" id="GGU54303.1"/>
    </source>
</evidence>